<dbReference type="OrthoDB" id="46913at2759"/>
<evidence type="ECO:0000256" key="11">
    <source>
        <dbReference type="ARBA" id="ARBA00022842"/>
    </source>
</evidence>
<dbReference type="GO" id="GO:0046872">
    <property type="term" value="F:metal ion binding"/>
    <property type="evidence" value="ECO:0007669"/>
    <property type="project" value="UniProtKB-KW"/>
</dbReference>
<dbReference type="InterPro" id="IPR031595">
    <property type="entry name" value="PRORP_C"/>
</dbReference>
<dbReference type="AlphaFoldDB" id="A0A9P0GUA9"/>
<dbReference type="Gene3D" id="3.40.50.11980">
    <property type="match status" value="1"/>
</dbReference>
<evidence type="ECO:0000256" key="9">
    <source>
        <dbReference type="ARBA" id="ARBA00022801"/>
    </source>
</evidence>
<feature type="domain" description="PRORP" evidence="17">
    <location>
        <begin position="285"/>
        <end position="518"/>
    </location>
</feature>
<dbReference type="GO" id="GO:0001682">
    <property type="term" value="P:tRNA 5'-leader removal"/>
    <property type="evidence" value="ECO:0007669"/>
    <property type="project" value="TreeGrafter"/>
</dbReference>
<dbReference type="Pfam" id="PF16953">
    <property type="entry name" value="PRORP"/>
    <property type="match status" value="1"/>
</dbReference>
<keyword evidence="7" id="KW-0540">Nuclease</keyword>
<dbReference type="Proteomes" id="UP001153737">
    <property type="component" value="Chromosome 4"/>
</dbReference>
<name>A0A9P0GUA9_PHACE</name>
<evidence type="ECO:0000313" key="19">
    <source>
        <dbReference type="Proteomes" id="UP001153737"/>
    </source>
</evidence>
<keyword evidence="10" id="KW-0862">Zinc</keyword>
<keyword evidence="12" id="KW-0809">Transit peptide</keyword>
<reference evidence="18" key="2">
    <citation type="submission" date="2022-10" db="EMBL/GenBank/DDBJ databases">
        <authorList>
            <consortium name="ENA_rothamsted_submissions"/>
            <consortium name="culmorum"/>
            <person name="King R."/>
        </authorList>
    </citation>
    <scope>NUCLEOTIDE SEQUENCE</scope>
</reference>
<keyword evidence="11" id="KW-0460">Magnesium</keyword>
<comment type="similarity">
    <text evidence="4">Belongs to the PPR family. P subfamily.</text>
</comment>
<evidence type="ECO:0000256" key="14">
    <source>
        <dbReference type="ARBA" id="ARBA00044536"/>
    </source>
</evidence>
<dbReference type="InterPro" id="IPR033495">
    <property type="entry name" value="MRPP3_PIN_dom"/>
</dbReference>
<proteinExistence type="inferred from homology"/>
<evidence type="ECO:0000256" key="1">
    <source>
        <dbReference type="ARBA" id="ARBA00000928"/>
    </source>
</evidence>
<evidence type="ECO:0000256" key="2">
    <source>
        <dbReference type="ARBA" id="ARBA00001946"/>
    </source>
</evidence>
<evidence type="ECO:0000256" key="3">
    <source>
        <dbReference type="ARBA" id="ARBA00004173"/>
    </source>
</evidence>
<comment type="cofactor">
    <cofactor evidence="2">
        <name>Mg(2+)</name>
        <dbReference type="ChEBI" id="CHEBI:18420"/>
    </cofactor>
</comment>
<evidence type="ECO:0000256" key="6">
    <source>
        <dbReference type="ARBA" id="ARBA00022694"/>
    </source>
</evidence>
<dbReference type="EC" id="3.1.26.5" evidence="5"/>
<evidence type="ECO:0000256" key="12">
    <source>
        <dbReference type="ARBA" id="ARBA00022946"/>
    </source>
</evidence>
<sequence>MIRRNICRLLVSNIDTLYCKRHFTNREKLIHSLIENAVDRSKIINSRREWGNVRQTILNHEQNRKHYTMDNIDALILGFCTTRKEYELGFSYLQFLKDENIKPNLATIGKYFKLLYHCNEKYYFIEKKKNPEDEEYILKCYQDLRSDYPILDSLSLENTILGVSMTHEWKKCLDFMEEIKITTIPNNISYSAIISAAFLNNEEELGWQLLEEMFRNGRNPGSVIFLTYLSNIGKMKNTAYGAEKLERLFTFFHENDFKCDKEVADAISSLYKKLDNHSSFTQVSYKGVCNNCHLKLNNYEVGQEEFDDLKKKLFKNVIIGRDLFVKTNPAELRKFQNFINDMDCFDVVLDGLNIAYSAGTKHSPQVLSAMVAAVVSFFVNQKKKVLVLGRIHMNRWPKEHWGYVTNTCSVFLTQNISQDDPYLLYCALHSGKDTIIVTRDLMRGHKFLLKYPKDKILFNRWLSQRQFQLLRINEEGKPIFRIPPSFTSVSQKNDDIWHIPYENETQVDKNDFHKSWLCLKCR</sequence>
<dbReference type="CDD" id="cd18718">
    <property type="entry name" value="PIN_PRORP"/>
    <property type="match status" value="1"/>
</dbReference>
<evidence type="ECO:0000259" key="17">
    <source>
        <dbReference type="Pfam" id="PF16953"/>
    </source>
</evidence>
<evidence type="ECO:0000256" key="5">
    <source>
        <dbReference type="ARBA" id="ARBA00012179"/>
    </source>
</evidence>
<dbReference type="GO" id="GO:0030678">
    <property type="term" value="C:mitochondrial ribonuclease P complex"/>
    <property type="evidence" value="ECO:0007669"/>
    <property type="project" value="TreeGrafter"/>
</dbReference>
<evidence type="ECO:0000256" key="16">
    <source>
        <dbReference type="PROSITE-ProRule" id="PRU00708"/>
    </source>
</evidence>
<evidence type="ECO:0000256" key="13">
    <source>
        <dbReference type="ARBA" id="ARBA00023128"/>
    </source>
</evidence>
<dbReference type="Gene3D" id="1.25.40.10">
    <property type="entry name" value="Tetratricopeptide repeat domain"/>
    <property type="match status" value="1"/>
</dbReference>
<gene>
    <name evidence="18" type="ORF">PHAECO_LOCUS8641</name>
</gene>
<evidence type="ECO:0000256" key="8">
    <source>
        <dbReference type="ARBA" id="ARBA00022723"/>
    </source>
</evidence>
<dbReference type="InterPro" id="IPR011990">
    <property type="entry name" value="TPR-like_helical_dom_sf"/>
</dbReference>
<dbReference type="GO" id="GO:0097745">
    <property type="term" value="P:mitochondrial tRNA 5'-end processing"/>
    <property type="evidence" value="ECO:0007669"/>
    <property type="project" value="TreeGrafter"/>
</dbReference>
<evidence type="ECO:0000256" key="10">
    <source>
        <dbReference type="ARBA" id="ARBA00022833"/>
    </source>
</evidence>
<evidence type="ECO:0000313" key="18">
    <source>
        <dbReference type="EMBL" id="CAH1163414.1"/>
    </source>
</evidence>
<reference evidence="18" key="1">
    <citation type="submission" date="2022-01" db="EMBL/GenBank/DDBJ databases">
        <authorList>
            <person name="King R."/>
        </authorList>
    </citation>
    <scope>NUCLEOTIDE SEQUENCE</scope>
</reference>
<feature type="repeat" description="PPR" evidence="16">
    <location>
        <begin position="186"/>
        <end position="220"/>
    </location>
</feature>
<comment type="subcellular location">
    <subcellularLocation>
        <location evidence="3">Mitochondrion</location>
    </subcellularLocation>
</comment>
<protein>
    <recommendedName>
        <fullName evidence="14">Mitochondrial ribonuclease P catalytic subunit</fullName>
        <ecNumber evidence="5">3.1.26.5</ecNumber>
    </recommendedName>
    <alternativeName>
        <fullName evidence="15">Mitochondrial ribonuclease P protein 3</fullName>
    </alternativeName>
</protein>
<evidence type="ECO:0000256" key="4">
    <source>
        <dbReference type="ARBA" id="ARBA00007626"/>
    </source>
</evidence>
<organism evidence="18 19">
    <name type="scientific">Phaedon cochleariae</name>
    <name type="common">Mustard beetle</name>
    <dbReference type="NCBI Taxonomy" id="80249"/>
    <lineage>
        <taxon>Eukaryota</taxon>
        <taxon>Metazoa</taxon>
        <taxon>Ecdysozoa</taxon>
        <taxon>Arthropoda</taxon>
        <taxon>Hexapoda</taxon>
        <taxon>Insecta</taxon>
        <taxon>Pterygota</taxon>
        <taxon>Neoptera</taxon>
        <taxon>Endopterygota</taxon>
        <taxon>Coleoptera</taxon>
        <taxon>Polyphaga</taxon>
        <taxon>Cucujiformia</taxon>
        <taxon>Chrysomeloidea</taxon>
        <taxon>Chrysomelidae</taxon>
        <taxon>Chrysomelinae</taxon>
        <taxon>Chrysomelini</taxon>
        <taxon>Phaedon</taxon>
    </lineage>
</organism>
<dbReference type="PANTHER" id="PTHR13547">
    <property type="match status" value="1"/>
</dbReference>
<keyword evidence="6" id="KW-0819">tRNA processing</keyword>
<accession>A0A9P0GUA9</accession>
<dbReference type="GO" id="GO:0004526">
    <property type="term" value="F:ribonuclease P activity"/>
    <property type="evidence" value="ECO:0007669"/>
    <property type="project" value="UniProtKB-EC"/>
</dbReference>
<evidence type="ECO:0000256" key="7">
    <source>
        <dbReference type="ARBA" id="ARBA00022722"/>
    </source>
</evidence>
<comment type="catalytic activity">
    <reaction evidence="1">
        <text>Endonucleolytic cleavage of RNA, removing 5'-extranucleotides from tRNA precursor.</text>
        <dbReference type="EC" id="3.1.26.5"/>
    </reaction>
</comment>
<dbReference type="PROSITE" id="PS51375">
    <property type="entry name" value="PPR"/>
    <property type="match status" value="1"/>
</dbReference>
<dbReference type="EMBL" id="OU896710">
    <property type="protein sequence ID" value="CAH1163414.1"/>
    <property type="molecule type" value="Genomic_DNA"/>
</dbReference>
<dbReference type="InterPro" id="IPR002885">
    <property type="entry name" value="PPR_rpt"/>
</dbReference>
<keyword evidence="9" id="KW-0378">Hydrolase</keyword>
<dbReference type="PANTHER" id="PTHR13547:SF1">
    <property type="entry name" value="MITOCHONDRIAL RIBONUCLEASE P CATALYTIC SUBUNIT"/>
    <property type="match status" value="1"/>
</dbReference>
<keyword evidence="19" id="KW-1185">Reference proteome</keyword>
<keyword evidence="8" id="KW-0479">Metal-binding</keyword>
<evidence type="ECO:0000256" key="15">
    <source>
        <dbReference type="ARBA" id="ARBA00044559"/>
    </source>
</evidence>
<keyword evidence="13" id="KW-0496">Mitochondrion</keyword>